<gene>
    <name evidence="3" type="ORF">HHK36_030747</name>
</gene>
<dbReference type="GO" id="GO:0005634">
    <property type="term" value="C:nucleus"/>
    <property type="evidence" value="ECO:0007669"/>
    <property type="project" value="InterPro"/>
</dbReference>
<feature type="transmembrane region" description="Helical" evidence="1">
    <location>
        <begin position="369"/>
        <end position="388"/>
    </location>
</feature>
<dbReference type="Proteomes" id="UP000655225">
    <property type="component" value="Unassembled WGS sequence"/>
</dbReference>
<evidence type="ECO:0000259" key="2">
    <source>
        <dbReference type="PROSITE" id="PS51297"/>
    </source>
</evidence>
<dbReference type="PROSITE" id="PS51297">
    <property type="entry name" value="K_BOX"/>
    <property type="match status" value="1"/>
</dbReference>
<keyword evidence="4" id="KW-1185">Reference proteome</keyword>
<evidence type="ECO:0000313" key="3">
    <source>
        <dbReference type="EMBL" id="KAF8377370.1"/>
    </source>
</evidence>
<reference evidence="3 4" key="1">
    <citation type="submission" date="2020-04" db="EMBL/GenBank/DDBJ databases">
        <title>Plant Genome Project.</title>
        <authorList>
            <person name="Zhang R.-G."/>
        </authorList>
    </citation>
    <scope>NUCLEOTIDE SEQUENCE [LARGE SCALE GENOMIC DNA]</scope>
    <source>
        <strain evidence="3">YNK0</strain>
        <tissue evidence="3">Leaf</tissue>
    </source>
</reference>
<dbReference type="Pfam" id="PF01486">
    <property type="entry name" value="K-box"/>
    <property type="match status" value="1"/>
</dbReference>
<dbReference type="InterPro" id="IPR002487">
    <property type="entry name" value="TF_Kbox"/>
</dbReference>
<sequence>MSTLGSSFGKPSVERVFGLVSSGTNRGSPSNSQSQLSLGPGHFIGPLVECEFSPRSADPFGLYPLLEKLGHGVTSPRQRSSPVGGLRFDVDYFEEGPLELSADDEGGSLMVFVQARDPASGLKALEGYRRCLLHWRDSVTLWVQSYSLVLSMELLERHNLHSDDIGKLVHSSLELQIENSNYVRLSEKFAEKSQQLRNMKGEELQGLDIEELHKLEKSLEAGLSHVVETKGERIVEEITSLQRKGDQLAKENEQMRQQMMEMSKSQKHVIADSENMVYEEGLSSDSVTNLCSFVSPTHNDDSSDTSLRLGMVNQLVKQAYIDTAKNLSPLHLQVVVEDIKRKLRLIPRYSIVYAPRQVNAFAHSWLNKVYIFVQTLILILILCLLAVFV</sequence>
<keyword evidence="1" id="KW-0812">Transmembrane</keyword>
<protein>
    <recommendedName>
        <fullName evidence="2">K-box domain-containing protein</fullName>
    </recommendedName>
</protein>
<evidence type="ECO:0000313" key="4">
    <source>
        <dbReference type="Proteomes" id="UP000655225"/>
    </source>
</evidence>
<feature type="domain" description="K-box" evidence="2">
    <location>
        <begin position="175"/>
        <end position="265"/>
    </location>
</feature>
<keyword evidence="1" id="KW-0472">Membrane</keyword>
<evidence type="ECO:0000256" key="1">
    <source>
        <dbReference type="SAM" id="Phobius"/>
    </source>
</evidence>
<proteinExistence type="predicted"/>
<dbReference type="EMBL" id="JABCRI010000024">
    <property type="protein sequence ID" value="KAF8377370.1"/>
    <property type="molecule type" value="Genomic_DNA"/>
</dbReference>
<dbReference type="AlphaFoldDB" id="A0A834YD66"/>
<keyword evidence="1" id="KW-1133">Transmembrane helix</keyword>
<organism evidence="3 4">
    <name type="scientific">Tetracentron sinense</name>
    <name type="common">Spur-leaf</name>
    <dbReference type="NCBI Taxonomy" id="13715"/>
    <lineage>
        <taxon>Eukaryota</taxon>
        <taxon>Viridiplantae</taxon>
        <taxon>Streptophyta</taxon>
        <taxon>Embryophyta</taxon>
        <taxon>Tracheophyta</taxon>
        <taxon>Spermatophyta</taxon>
        <taxon>Magnoliopsida</taxon>
        <taxon>Trochodendrales</taxon>
        <taxon>Trochodendraceae</taxon>
        <taxon>Tetracentron</taxon>
    </lineage>
</organism>
<accession>A0A834YD66</accession>
<name>A0A834YD66_TETSI</name>
<comment type="caution">
    <text evidence="3">The sequence shown here is derived from an EMBL/GenBank/DDBJ whole genome shotgun (WGS) entry which is preliminary data.</text>
</comment>
<dbReference type="GO" id="GO:0003700">
    <property type="term" value="F:DNA-binding transcription factor activity"/>
    <property type="evidence" value="ECO:0007669"/>
    <property type="project" value="InterPro"/>
</dbReference>